<feature type="region of interest" description="Disordered" evidence="8">
    <location>
        <begin position="109"/>
        <end position="307"/>
    </location>
</feature>
<evidence type="ECO:0000256" key="6">
    <source>
        <dbReference type="ARBA" id="ARBA00023242"/>
    </source>
</evidence>
<keyword evidence="2" id="KW-0479">Metal-binding</keyword>
<protein>
    <recommendedName>
        <fullName evidence="9">C2H2-type domain-containing protein</fullName>
    </recommendedName>
</protein>
<evidence type="ECO:0000256" key="3">
    <source>
        <dbReference type="ARBA" id="ARBA00022737"/>
    </source>
</evidence>
<dbReference type="SMART" id="SM00355">
    <property type="entry name" value="ZnF_C2H2"/>
    <property type="match status" value="2"/>
</dbReference>
<keyword evidence="5" id="KW-0862">Zinc</keyword>
<feature type="compositionally biased region" description="Basic and acidic residues" evidence="8">
    <location>
        <begin position="171"/>
        <end position="186"/>
    </location>
</feature>
<feature type="compositionally biased region" description="Low complexity" evidence="8">
    <location>
        <begin position="260"/>
        <end position="281"/>
    </location>
</feature>
<feature type="region of interest" description="Disordered" evidence="8">
    <location>
        <begin position="1"/>
        <end position="51"/>
    </location>
</feature>
<evidence type="ECO:0000256" key="1">
    <source>
        <dbReference type="ARBA" id="ARBA00004123"/>
    </source>
</evidence>
<dbReference type="Pfam" id="PF04082">
    <property type="entry name" value="Fungal_trans"/>
    <property type="match status" value="1"/>
</dbReference>
<feature type="compositionally biased region" description="Polar residues" evidence="8">
    <location>
        <begin position="188"/>
        <end position="197"/>
    </location>
</feature>
<organism evidence="10 11">
    <name type="scientific">Lithohypha guttulata</name>
    <dbReference type="NCBI Taxonomy" id="1690604"/>
    <lineage>
        <taxon>Eukaryota</taxon>
        <taxon>Fungi</taxon>
        <taxon>Dikarya</taxon>
        <taxon>Ascomycota</taxon>
        <taxon>Pezizomycotina</taxon>
        <taxon>Eurotiomycetes</taxon>
        <taxon>Chaetothyriomycetidae</taxon>
        <taxon>Chaetothyriales</taxon>
        <taxon>Trichomeriaceae</taxon>
        <taxon>Lithohypha</taxon>
    </lineage>
</organism>
<dbReference type="InterPro" id="IPR051059">
    <property type="entry name" value="VerF-like"/>
</dbReference>
<feature type="compositionally biased region" description="Polar residues" evidence="8">
    <location>
        <begin position="8"/>
        <end position="22"/>
    </location>
</feature>
<dbReference type="PANTHER" id="PTHR40626">
    <property type="entry name" value="MIP31509P"/>
    <property type="match status" value="1"/>
</dbReference>
<reference evidence="10 11" key="1">
    <citation type="submission" date="2023-08" db="EMBL/GenBank/DDBJ databases">
        <title>Black Yeasts Isolated from many extreme environments.</title>
        <authorList>
            <person name="Coleine C."/>
            <person name="Stajich J.E."/>
            <person name="Selbmann L."/>
        </authorList>
    </citation>
    <scope>NUCLEOTIDE SEQUENCE [LARGE SCALE GENOMIC DNA]</scope>
    <source>
        <strain evidence="10 11">CCFEE 5885</strain>
    </source>
</reference>
<gene>
    <name evidence="10" type="ORF">LTR24_009214</name>
</gene>
<dbReference type="Proteomes" id="UP001345013">
    <property type="component" value="Unassembled WGS sequence"/>
</dbReference>
<feature type="region of interest" description="Disordered" evidence="8">
    <location>
        <begin position="636"/>
        <end position="661"/>
    </location>
</feature>
<dbReference type="EMBL" id="JAVRRG010000191">
    <property type="protein sequence ID" value="KAK5079513.1"/>
    <property type="molecule type" value="Genomic_DNA"/>
</dbReference>
<feature type="domain" description="C2H2-type" evidence="9">
    <location>
        <begin position="54"/>
        <end position="83"/>
    </location>
</feature>
<feature type="compositionally biased region" description="Basic and acidic residues" evidence="8">
    <location>
        <begin position="26"/>
        <end position="39"/>
    </location>
</feature>
<dbReference type="PROSITE" id="PS00028">
    <property type="entry name" value="ZINC_FINGER_C2H2_1"/>
    <property type="match status" value="2"/>
</dbReference>
<evidence type="ECO:0000256" key="2">
    <source>
        <dbReference type="ARBA" id="ARBA00022723"/>
    </source>
</evidence>
<comment type="caution">
    <text evidence="10">The sequence shown here is derived from an EMBL/GenBank/DDBJ whole genome shotgun (WGS) entry which is preliminary data.</text>
</comment>
<dbReference type="InterPro" id="IPR013087">
    <property type="entry name" value="Znf_C2H2_type"/>
</dbReference>
<evidence type="ECO:0000256" key="4">
    <source>
        <dbReference type="ARBA" id="ARBA00022771"/>
    </source>
</evidence>
<feature type="compositionally biased region" description="Polar residues" evidence="8">
    <location>
        <begin position="145"/>
        <end position="161"/>
    </location>
</feature>
<comment type="subcellular location">
    <subcellularLocation>
        <location evidence="1">Nucleus</location>
    </subcellularLocation>
</comment>
<sequence length="1117" mass="124229">MAAPALTGQGQQPGMATDSPNRSRQKSPESPELARDEPPKKRRRTVKPNADKKFECRHEGCGKSYSRAEHLYRHQLNHTPKNIYHCDFPDCNRYFVRQDLCVRHRERHTTAGSQLQKRDSFAQVSQNPTKQRASITPSGPVETDYGSNSSDTLPSNGSTVKLAQGQYAPTDRPRERRPSDPLKHDPTFGSTNMSPPNNVVDPRFLPPTPRAGSSRRASPYGRSSSFGDDILSSELPQKAGAYHQRRRRINYSSAIQPNNTTTSQSMPQSPSTTYSNSSVSTHPPPPFRSDSDTFVSNTHRDNSYLTGPSMLPITYSTNIHSPNGYRSSQDAFTAAVSQGLTSSNTDPYLYSNINNGHAPMDTSATYGYPLLGAEDYGRSPFVLNDEFAAWLFNPNVADQPNLSPDYLASTYMDHPVSQMQDPILSQVTNSSMPQHAQVSMNPMNMNNILDSSQPSNYVMSEHKRQELLDLMQTQFVERAHDAVKKRKDMVFEGDVDADGHVLSLRMMHTYIGSYWYHQHAQLPILHKPTFSADMTPTLLLLAVVAIGAATLDKAYGTSLTDSAAEFANFVVWHLRWEIIRDVDYRPPAKLWVFQTLLLIEVYEKMYSTRTLHERAHIHHDSTLTLMRRGSSLVGRLASESPGSLTEERSGQAATHGPTGGLGGSDDAWLRWITTEATRRAAFGAFVLDSIHSTMFGHAAKMVAHEMRLPLPCDEALWSAASPAEVGRVQASLRTNGVKPIMFLEGLKRTLNGQTVRTNSFGRTIIMAGLLSVSWHMTQRDLQIASIGPRAANSIGGPDKWRGTLLRAFDNWKRDFDEALAETAANAPLSPPRLNNGPKSQIGSLLRPVDDENIFESRTVLHHLAHIAAHVDIVDCQVFAGANRLLSRIVTPRDYSLIRDKIEKWAKRASARDSAFYALKFITTVLIPPGVNASSDSIDSRIYGHASPILPQAYDSDRYIARDDFLLNRPWVLYISALVVWCYGFALEGPIDPPPRDEDFATYEQREKDMRSYLDRVAGVRAPDDLERVTGKNRCLGLLLILKESFASTRWELTHEASGLLGNAAMKLKGIGEAEETIRQGTRLPPTKFQEVNGDGHANVVPMVEYGSTISAFNTARP</sequence>
<dbReference type="InterPro" id="IPR036236">
    <property type="entry name" value="Znf_C2H2_sf"/>
</dbReference>
<proteinExistence type="predicted"/>
<dbReference type="PANTHER" id="PTHR40626:SF11">
    <property type="entry name" value="ZINC FINGER PROTEIN YPR022C"/>
    <property type="match status" value="1"/>
</dbReference>
<feature type="compositionally biased region" description="Polar residues" evidence="8">
    <location>
        <begin position="122"/>
        <end position="137"/>
    </location>
</feature>
<evidence type="ECO:0000313" key="10">
    <source>
        <dbReference type="EMBL" id="KAK5079513.1"/>
    </source>
</evidence>
<keyword evidence="11" id="KW-1185">Reference proteome</keyword>
<dbReference type="SUPFAM" id="SSF57667">
    <property type="entry name" value="beta-beta-alpha zinc fingers"/>
    <property type="match status" value="1"/>
</dbReference>
<keyword evidence="3" id="KW-0677">Repeat</keyword>
<evidence type="ECO:0000313" key="11">
    <source>
        <dbReference type="Proteomes" id="UP001345013"/>
    </source>
</evidence>
<feature type="compositionally biased region" description="Polar residues" evidence="8">
    <location>
        <begin position="250"/>
        <end position="259"/>
    </location>
</feature>
<evidence type="ECO:0000256" key="5">
    <source>
        <dbReference type="ARBA" id="ARBA00022833"/>
    </source>
</evidence>
<dbReference type="PROSITE" id="PS50157">
    <property type="entry name" value="ZINC_FINGER_C2H2_2"/>
    <property type="match status" value="2"/>
</dbReference>
<dbReference type="CDD" id="cd12148">
    <property type="entry name" value="fungal_TF_MHR"/>
    <property type="match status" value="1"/>
</dbReference>
<accession>A0ABR0JY12</accession>
<evidence type="ECO:0000256" key="8">
    <source>
        <dbReference type="SAM" id="MobiDB-lite"/>
    </source>
</evidence>
<dbReference type="InterPro" id="IPR007219">
    <property type="entry name" value="XnlR_reg_dom"/>
</dbReference>
<dbReference type="Gene3D" id="3.30.160.60">
    <property type="entry name" value="Classic Zinc Finger"/>
    <property type="match status" value="1"/>
</dbReference>
<keyword evidence="4 7" id="KW-0863">Zinc-finger</keyword>
<evidence type="ECO:0000256" key="7">
    <source>
        <dbReference type="PROSITE-ProRule" id="PRU00042"/>
    </source>
</evidence>
<keyword evidence="6" id="KW-0539">Nucleus</keyword>
<evidence type="ECO:0000259" key="9">
    <source>
        <dbReference type="PROSITE" id="PS50157"/>
    </source>
</evidence>
<name>A0ABR0JY12_9EURO</name>
<feature type="domain" description="C2H2-type" evidence="9">
    <location>
        <begin position="84"/>
        <end position="113"/>
    </location>
</feature>